<dbReference type="SUPFAM" id="SSF55186">
    <property type="entry name" value="ThrRS/AlaRS common domain"/>
    <property type="match status" value="1"/>
</dbReference>
<dbReference type="Gene3D" id="3.10.310.40">
    <property type="match status" value="1"/>
</dbReference>
<dbReference type="PANTHER" id="PTHR11777">
    <property type="entry name" value="ALANYL-TRNA SYNTHETASE"/>
    <property type="match status" value="1"/>
</dbReference>
<feature type="non-terminal residue" evidence="4">
    <location>
        <position position="1"/>
    </location>
</feature>
<organism evidence="4 5">
    <name type="scientific">Olpidium bornovanus</name>
    <dbReference type="NCBI Taxonomy" id="278681"/>
    <lineage>
        <taxon>Eukaryota</taxon>
        <taxon>Fungi</taxon>
        <taxon>Fungi incertae sedis</taxon>
        <taxon>Olpidiomycota</taxon>
        <taxon>Olpidiomycotina</taxon>
        <taxon>Olpidiomycetes</taxon>
        <taxon>Olpidiales</taxon>
        <taxon>Olpidiaceae</taxon>
        <taxon>Olpidium</taxon>
    </lineage>
</organism>
<evidence type="ECO:0000256" key="1">
    <source>
        <dbReference type="SAM" id="Coils"/>
    </source>
</evidence>
<dbReference type="GO" id="GO:0003676">
    <property type="term" value="F:nucleic acid binding"/>
    <property type="evidence" value="ECO:0007669"/>
    <property type="project" value="InterPro"/>
</dbReference>
<proteinExistence type="predicted"/>
<name>A0A8H8DKS8_9FUNG</name>
<feature type="domain" description="Alanine--tRNA ligase helical bundle" evidence="3">
    <location>
        <begin position="44"/>
        <end position="107"/>
    </location>
</feature>
<dbReference type="AlphaFoldDB" id="A0A8H8DKS8"/>
<dbReference type="EMBL" id="JAEFCI010002825">
    <property type="protein sequence ID" value="KAG5461975.1"/>
    <property type="molecule type" value="Genomic_DNA"/>
</dbReference>
<gene>
    <name evidence="4" type="ORF">BJ554DRAFT_5751</name>
</gene>
<dbReference type="InterPro" id="IPR018163">
    <property type="entry name" value="Thr/Ala-tRNA-synth_IIc_edit"/>
</dbReference>
<dbReference type="GO" id="GO:0005739">
    <property type="term" value="C:mitochondrion"/>
    <property type="evidence" value="ECO:0007669"/>
    <property type="project" value="TreeGrafter"/>
</dbReference>
<keyword evidence="5" id="KW-1185">Reference proteome</keyword>
<reference evidence="4 5" key="1">
    <citation type="journal article" name="Sci. Rep.">
        <title>Genome-scale phylogenetic analyses confirm Olpidium as the closest living zoosporic fungus to the non-flagellated, terrestrial fungi.</title>
        <authorList>
            <person name="Chang Y."/>
            <person name="Rochon D."/>
            <person name="Sekimoto S."/>
            <person name="Wang Y."/>
            <person name="Chovatia M."/>
            <person name="Sandor L."/>
            <person name="Salamov A."/>
            <person name="Grigoriev I.V."/>
            <person name="Stajich J.E."/>
            <person name="Spatafora J.W."/>
        </authorList>
    </citation>
    <scope>NUCLEOTIDE SEQUENCE [LARGE SCALE GENOMIC DNA]</scope>
    <source>
        <strain evidence="4">S191</strain>
    </source>
</reference>
<dbReference type="Pfam" id="PF26023">
    <property type="entry name" value="ALA1"/>
    <property type="match status" value="1"/>
</dbReference>
<dbReference type="OrthoDB" id="2423964at2759"/>
<sequence>IRSRRFPSHSHVAKTGDIKHFGLIEETAVAKGIRRIVAVTGEEAQEAARVADEFLSRLEYLSSLEFSLELENALKEVGKELDALQISAGRKAEFRERYAEVKKKFDDRDKARKAAEVKEAVDEIKRLLEEREKEEVVVVELKVGAGNAKALAAAVQHGKALGSKAMYLFSIDKNKGVVTHSCVVPKDLIGKGLKATEWSGAVVEILGGKRGGKDDAAQGSGTNIEAVDEAVRLAEEFAKMKIGK</sequence>
<dbReference type="Proteomes" id="UP000673691">
    <property type="component" value="Unassembled WGS sequence"/>
</dbReference>
<evidence type="ECO:0000313" key="5">
    <source>
        <dbReference type="Proteomes" id="UP000673691"/>
    </source>
</evidence>
<accession>A0A8H8DKS8</accession>
<dbReference type="GO" id="GO:0002161">
    <property type="term" value="F:aminoacyl-tRNA deacylase activity"/>
    <property type="evidence" value="ECO:0007669"/>
    <property type="project" value="TreeGrafter"/>
</dbReference>
<dbReference type="GO" id="GO:0000166">
    <property type="term" value="F:nucleotide binding"/>
    <property type="evidence" value="ECO:0007669"/>
    <property type="project" value="InterPro"/>
</dbReference>
<evidence type="ECO:0008006" key="6">
    <source>
        <dbReference type="Google" id="ProtNLM"/>
    </source>
</evidence>
<dbReference type="GO" id="GO:0006419">
    <property type="term" value="P:alanyl-tRNA aminoacylation"/>
    <property type="evidence" value="ECO:0007669"/>
    <property type="project" value="TreeGrafter"/>
</dbReference>
<comment type="caution">
    <text evidence="4">The sequence shown here is derived from an EMBL/GenBank/DDBJ whole genome shotgun (WGS) entry which is preliminary data.</text>
</comment>
<evidence type="ECO:0000313" key="4">
    <source>
        <dbReference type="EMBL" id="KAG5461975.1"/>
    </source>
</evidence>
<dbReference type="Pfam" id="PF02272">
    <property type="entry name" value="DHHA1"/>
    <property type="match status" value="1"/>
</dbReference>
<dbReference type="GO" id="GO:0004813">
    <property type="term" value="F:alanine-tRNA ligase activity"/>
    <property type="evidence" value="ECO:0007669"/>
    <property type="project" value="TreeGrafter"/>
</dbReference>
<dbReference type="Gene3D" id="3.30.980.10">
    <property type="entry name" value="Threonyl-trna Synthetase, Chain A, domain 2"/>
    <property type="match status" value="1"/>
</dbReference>
<dbReference type="InterPro" id="IPR059090">
    <property type="entry name" value="ALA1_helical"/>
</dbReference>
<keyword evidence="1" id="KW-0175">Coiled coil</keyword>
<dbReference type="InterPro" id="IPR050058">
    <property type="entry name" value="Ala-tRNA_ligase"/>
</dbReference>
<feature type="coiled-coil region" evidence="1">
    <location>
        <begin position="67"/>
        <end position="137"/>
    </location>
</feature>
<evidence type="ECO:0000259" key="2">
    <source>
        <dbReference type="Pfam" id="PF02272"/>
    </source>
</evidence>
<dbReference type="InterPro" id="IPR003156">
    <property type="entry name" value="DHHA1_dom"/>
</dbReference>
<dbReference type="PANTHER" id="PTHR11777:SF9">
    <property type="entry name" value="ALANINE--TRNA LIGASE, CYTOPLASMIC"/>
    <property type="match status" value="1"/>
</dbReference>
<protein>
    <recommendedName>
        <fullName evidence="6">DHHA1 domain-containing protein</fullName>
    </recommendedName>
</protein>
<feature type="domain" description="DHHA1" evidence="2">
    <location>
        <begin position="145"/>
        <end position="239"/>
    </location>
</feature>
<evidence type="ECO:0000259" key="3">
    <source>
        <dbReference type="Pfam" id="PF26023"/>
    </source>
</evidence>
<dbReference type="FunFam" id="3.10.310.40:FF:000002">
    <property type="entry name" value="alanine--tRNA ligase, cytoplasmic"/>
    <property type="match status" value="1"/>
</dbReference>